<feature type="region of interest" description="Disordered" evidence="1">
    <location>
        <begin position="211"/>
        <end position="256"/>
    </location>
</feature>
<name>A0A6A5WM35_9PLEO</name>
<keyword evidence="3" id="KW-1185">Reference proteome</keyword>
<organism evidence="2 3">
    <name type="scientific">Amniculicola lignicola CBS 123094</name>
    <dbReference type="NCBI Taxonomy" id="1392246"/>
    <lineage>
        <taxon>Eukaryota</taxon>
        <taxon>Fungi</taxon>
        <taxon>Dikarya</taxon>
        <taxon>Ascomycota</taxon>
        <taxon>Pezizomycotina</taxon>
        <taxon>Dothideomycetes</taxon>
        <taxon>Pleosporomycetidae</taxon>
        <taxon>Pleosporales</taxon>
        <taxon>Amniculicolaceae</taxon>
        <taxon>Amniculicola</taxon>
    </lineage>
</organism>
<proteinExistence type="predicted"/>
<evidence type="ECO:0000256" key="1">
    <source>
        <dbReference type="SAM" id="MobiDB-lite"/>
    </source>
</evidence>
<dbReference type="Proteomes" id="UP000799779">
    <property type="component" value="Unassembled WGS sequence"/>
</dbReference>
<dbReference type="AlphaFoldDB" id="A0A6A5WM35"/>
<accession>A0A6A5WM35</accession>
<protein>
    <submittedName>
        <fullName evidence="2">Uncharacterized protein</fullName>
    </submittedName>
</protein>
<feature type="compositionally biased region" description="Low complexity" evidence="1">
    <location>
        <begin position="28"/>
        <end position="41"/>
    </location>
</feature>
<feature type="compositionally biased region" description="Basic residues" evidence="1">
    <location>
        <begin position="47"/>
        <end position="59"/>
    </location>
</feature>
<sequence length="256" mass="26608">MGGDAAVGFEVRVTAVSRRLRPTLWQAARAAAKTNGAGTTGEQQTARRARGHSSGRRRAARGEGGDVAARVTLSVDGAGGGQAQTNAPAGAAAARKGLLTEAGSERTRPWCQPAAAAALPPCIILTLGHHTSTVQPSRAIPCMGEGKADSRIVTQCHTSPGPRDILSDLLTPDTTRAATECIPRYLATRAMLNSEHLLWVLLSLAQEWGPTPGLDPVGTEHKTDPNHPSSRKRALTPGQCGRQSTPNDMPPTSAAG</sequence>
<evidence type="ECO:0000313" key="2">
    <source>
        <dbReference type="EMBL" id="KAF2001819.1"/>
    </source>
</evidence>
<evidence type="ECO:0000313" key="3">
    <source>
        <dbReference type="Proteomes" id="UP000799779"/>
    </source>
</evidence>
<gene>
    <name evidence="2" type="ORF">P154DRAFT_533699</name>
</gene>
<dbReference type="EMBL" id="ML977581">
    <property type="protein sequence ID" value="KAF2001819.1"/>
    <property type="molecule type" value="Genomic_DNA"/>
</dbReference>
<feature type="region of interest" description="Disordered" evidence="1">
    <location>
        <begin position="28"/>
        <end position="68"/>
    </location>
</feature>
<reference evidence="2" key="1">
    <citation type="journal article" date="2020" name="Stud. Mycol.">
        <title>101 Dothideomycetes genomes: a test case for predicting lifestyles and emergence of pathogens.</title>
        <authorList>
            <person name="Haridas S."/>
            <person name="Albert R."/>
            <person name="Binder M."/>
            <person name="Bloem J."/>
            <person name="Labutti K."/>
            <person name="Salamov A."/>
            <person name="Andreopoulos B."/>
            <person name="Baker S."/>
            <person name="Barry K."/>
            <person name="Bills G."/>
            <person name="Bluhm B."/>
            <person name="Cannon C."/>
            <person name="Castanera R."/>
            <person name="Culley D."/>
            <person name="Daum C."/>
            <person name="Ezra D."/>
            <person name="Gonzalez J."/>
            <person name="Henrissat B."/>
            <person name="Kuo A."/>
            <person name="Liang C."/>
            <person name="Lipzen A."/>
            <person name="Lutzoni F."/>
            <person name="Magnuson J."/>
            <person name="Mondo S."/>
            <person name="Nolan M."/>
            <person name="Ohm R."/>
            <person name="Pangilinan J."/>
            <person name="Park H.-J."/>
            <person name="Ramirez L."/>
            <person name="Alfaro M."/>
            <person name="Sun H."/>
            <person name="Tritt A."/>
            <person name="Yoshinaga Y."/>
            <person name="Zwiers L.-H."/>
            <person name="Turgeon B."/>
            <person name="Goodwin S."/>
            <person name="Spatafora J."/>
            <person name="Crous P."/>
            <person name="Grigoriev I."/>
        </authorList>
    </citation>
    <scope>NUCLEOTIDE SEQUENCE</scope>
    <source>
        <strain evidence="2">CBS 123094</strain>
    </source>
</reference>